<accession>A0ABD4SZI0</accession>
<feature type="domain" description="ASPIC/UnbV" evidence="2">
    <location>
        <begin position="590"/>
        <end position="657"/>
    </location>
</feature>
<reference evidence="3 4" key="1">
    <citation type="journal article" date="2015" name="Genome Announc.">
        <title>Draft Genome Sequence of Filamentous Marine Cyanobacterium Lyngbya confervoides Strain BDU141951.</title>
        <authorList>
            <person name="Chandrababunaidu M.M."/>
            <person name="Sen D."/>
            <person name="Tripathy S."/>
        </authorList>
    </citation>
    <scope>NUCLEOTIDE SEQUENCE [LARGE SCALE GENOMIC DNA]</scope>
    <source>
        <strain evidence="3 4">BDU141951</strain>
    </source>
</reference>
<dbReference type="AlphaFoldDB" id="A0ABD4SZI0"/>
<dbReference type="PANTHER" id="PTHR16026">
    <property type="entry name" value="CARTILAGE ACIDIC PROTEIN 1"/>
    <property type="match status" value="1"/>
</dbReference>
<dbReference type="SUPFAM" id="SSF69318">
    <property type="entry name" value="Integrin alpha N-terminal domain"/>
    <property type="match status" value="2"/>
</dbReference>
<evidence type="ECO:0000259" key="2">
    <source>
        <dbReference type="Pfam" id="PF07593"/>
    </source>
</evidence>
<dbReference type="InterPro" id="IPR011519">
    <property type="entry name" value="UnbV_ASPIC"/>
</dbReference>
<evidence type="ECO:0000313" key="4">
    <source>
        <dbReference type="Proteomes" id="UP000031561"/>
    </source>
</evidence>
<organism evidence="3 4">
    <name type="scientific">Lyngbya confervoides BDU141951</name>
    <dbReference type="NCBI Taxonomy" id="1574623"/>
    <lineage>
        <taxon>Bacteria</taxon>
        <taxon>Bacillati</taxon>
        <taxon>Cyanobacteriota</taxon>
        <taxon>Cyanophyceae</taxon>
        <taxon>Oscillatoriophycideae</taxon>
        <taxon>Oscillatoriales</taxon>
        <taxon>Microcoleaceae</taxon>
        <taxon>Lyngbya</taxon>
    </lineage>
</organism>
<dbReference type="Pfam" id="PF13517">
    <property type="entry name" value="FG-GAP_3"/>
    <property type="match status" value="1"/>
</dbReference>
<dbReference type="InterPro" id="IPR027039">
    <property type="entry name" value="Crtac1"/>
</dbReference>
<dbReference type="EMBL" id="JTHE03000009">
    <property type="protein sequence ID" value="MCM1981520.1"/>
    <property type="molecule type" value="Genomic_DNA"/>
</dbReference>
<dbReference type="PANTHER" id="PTHR16026:SF0">
    <property type="entry name" value="CARTILAGE ACIDIC PROTEIN 1"/>
    <property type="match status" value="1"/>
</dbReference>
<dbReference type="Pfam" id="PF07593">
    <property type="entry name" value="UnbV_ASPIC"/>
    <property type="match status" value="1"/>
</dbReference>
<protein>
    <submittedName>
        <fullName evidence="3">CRTAC1 family protein</fullName>
    </submittedName>
</protein>
<dbReference type="InterPro" id="IPR013517">
    <property type="entry name" value="FG-GAP"/>
</dbReference>
<name>A0ABD4SZI0_9CYAN</name>
<dbReference type="RefSeq" id="WP_201277270.1">
    <property type="nucleotide sequence ID" value="NZ_JTHE03000009.1"/>
</dbReference>
<evidence type="ECO:0000313" key="3">
    <source>
        <dbReference type="EMBL" id="MCM1981520.1"/>
    </source>
</evidence>
<dbReference type="InterPro" id="IPR028994">
    <property type="entry name" value="Integrin_alpha_N"/>
</dbReference>
<dbReference type="Proteomes" id="UP000031561">
    <property type="component" value="Unassembled WGS sequence"/>
</dbReference>
<keyword evidence="4" id="KW-1185">Reference proteome</keyword>
<gene>
    <name evidence="3" type="ORF">QQ91_0001575</name>
</gene>
<keyword evidence="1" id="KW-0732">Signal</keyword>
<sequence length="663" mass="73754">MAGLSSHPWFKRLVFLAIALVAALLCIVFQPNNWELRLVAGEASPFTRQPLINQVFRLFDMGVTDINGDGNLDLYTSNHSNEQYILLGQGAGRFSGNQVSAMGLDQDPEFPGLEYALRADSEPVQPGLYLYWKDRRLIIETYRLPNPDQVVGTMTVSAPLNIQQQRGFQIEVQTRSVGQSQSATQLTFNATQPNGKLTMLPGNVALPFLFQLGDSVPLNQVYVGHQRISPQGPRFDLFMRDRHGMAWADVNGDGKLDVFMVRGALKGRIDKLPRVFTDELFVQASNADTASELPRFVDRLDPREFPKGNCPALQTAWTESNGDNRLDLFTLCYKPTPPLQTYPPQLHLGLPEGRYQGADLTSLGLDLSADGAFVWFDVDADGDADLLRSTSQDFWLFKKQDQSFQKISLGKNPGTVAKTFDGSHTLSVADFDQDGDLDVLSASPQGNALLRNHQGTLTLESPQQLGLPRTSLLAHWVDYDNDGRMDVYTLPNGLYRQTSQGRFTATQLLKNQSSRGILEARATWFDADNDGDRDLLTALNFRAPLYRKLLGKGPGLDLQPEGWVIDLYLNPAQQHWLELDLQGLPANPQAIGAQVEIRTAQGTQRHWVGEAEGSHYSQGHYRIYAGLGQQRDPVSLSVRWPNGTEETFPSQAVDQRIVLTQKA</sequence>
<evidence type="ECO:0000256" key="1">
    <source>
        <dbReference type="ARBA" id="ARBA00022729"/>
    </source>
</evidence>
<comment type="caution">
    <text evidence="3">The sequence shown here is derived from an EMBL/GenBank/DDBJ whole genome shotgun (WGS) entry which is preliminary data.</text>
</comment>
<proteinExistence type="predicted"/>